<dbReference type="EMBL" id="FQYO01000001">
    <property type="protein sequence ID" value="SHI38747.1"/>
    <property type="molecule type" value="Genomic_DNA"/>
</dbReference>
<dbReference type="InterPro" id="IPR045467">
    <property type="entry name" value="DUF6497"/>
</dbReference>
<feature type="chain" id="PRO_5012274276" description="Acetolactate synthase" evidence="1">
    <location>
        <begin position="19"/>
        <end position="131"/>
    </location>
</feature>
<name>A0A1M6AQS0_9RHOB</name>
<gene>
    <name evidence="2" type="ORF">SAMN05444417_0568</name>
</gene>
<evidence type="ECO:0000313" key="2">
    <source>
        <dbReference type="EMBL" id="SHI38747.1"/>
    </source>
</evidence>
<protein>
    <recommendedName>
        <fullName evidence="4">Acetolactate synthase</fullName>
    </recommendedName>
</protein>
<dbReference type="STRING" id="1447782.SAMN05444417_0568"/>
<dbReference type="AlphaFoldDB" id="A0A1M6AQS0"/>
<keyword evidence="3" id="KW-1185">Reference proteome</keyword>
<reference evidence="2 3" key="1">
    <citation type="submission" date="2016-11" db="EMBL/GenBank/DDBJ databases">
        <authorList>
            <person name="Jaros S."/>
            <person name="Januszkiewicz K."/>
            <person name="Wedrychowicz H."/>
        </authorList>
    </citation>
    <scope>NUCLEOTIDE SEQUENCE [LARGE SCALE GENOMIC DNA]</scope>
    <source>
        <strain evidence="2 3">DSM 100565</strain>
    </source>
</reference>
<evidence type="ECO:0008006" key="4">
    <source>
        <dbReference type="Google" id="ProtNLM"/>
    </source>
</evidence>
<accession>A0A1M6AQS0</accession>
<organism evidence="2 3">
    <name type="scientific">Wenxinia saemankumensis</name>
    <dbReference type="NCBI Taxonomy" id="1447782"/>
    <lineage>
        <taxon>Bacteria</taxon>
        <taxon>Pseudomonadati</taxon>
        <taxon>Pseudomonadota</taxon>
        <taxon>Alphaproteobacteria</taxon>
        <taxon>Rhodobacterales</taxon>
        <taxon>Roseobacteraceae</taxon>
        <taxon>Wenxinia</taxon>
    </lineage>
</organism>
<sequence>MRAAIILALLAAPLAAPAQEIDAPSGLHLVLQDVIWEAETATVRLRFVAPALGGTGEDGAPMAFSEVSGDFQWLCDVHGVPAIVANDLAARQVVISIADREIPFGQMDPDAVQFFEGYSIAADGTCQWEPY</sequence>
<evidence type="ECO:0000256" key="1">
    <source>
        <dbReference type="SAM" id="SignalP"/>
    </source>
</evidence>
<dbReference type="Proteomes" id="UP000184292">
    <property type="component" value="Unassembled WGS sequence"/>
</dbReference>
<keyword evidence="1" id="KW-0732">Signal</keyword>
<feature type="signal peptide" evidence="1">
    <location>
        <begin position="1"/>
        <end position="18"/>
    </location>
</feature>
<dbReference type="OrthoDB" id="7862028at2"/>
<dbReference type="RefSeq" id="WP_083601038.1">
    <property type="nucleotide sequence ID" value="NZ_FQYO01000001.1"/>
</dbReference>
<proteinExistence type="predicted"/>
<evidence type="ECO:0000313" key="3">
    <source>
        <dbReference type="Proteomes" id="UP000184292"/>
    </source>
</evidence>
<dbReference type="Pfam" id="PF20107">
    <property type="entry name" value="DUF6497"/>
    <property type="match status" value="1"/>
</dbReference>